<dbReference type="Proteomes" id="UP001201873">
    <property type="component" value="Unassembled WGS sequence"/>
</dbReference>
<dbReference type="Pfam" id="PF13374">
    <property type="entry name" value="TPR_10"/>
    <property type="match status" value="1"/>
</dbReference>
<dbReference type="SUPFAM" id="SSF48452">
    <property type="entry name" value="TPR-like"/>
    <property type="match status" value="1"/>
</dbReference>
<dbReference type="InterPro" id="IPR027417">
    <property type="entry name" value="P-loop_NTPase"/>
</dbReference>
<dbReference type="InterPro" id="IPR011990">
    <property type="entry name" value="TPR-like_helical_dom_sf"/>
</dbReference>
<organism evidence="1 2">
    <name type="scientific">Frankia umida</name>
    <dbReference type="NCBI Taxonomy" id="573489"/>
    <lineage>
        <taxon>Bacteria</taxon>
        <taxon>Bacillati</taxon>
        <taxon>Actinomycetota</taxon>
        <taxon>Actinomycetes</taxon>
        <taxon>Frankiales</taxon>
        <taxon>Frankiaceae</taxon>
        <taxon>Frankia</taxon>
    </lineage>
</organism>
<reference evidence="1 2" key="1">
    <citation type="submission" date="2022-04" db="EMBL/GenBank/DDBJ databases">
        <title>Genome diversity in the genus Frankia.</title>
        <authorList>
            <person name="Carlos-Shanley C."/>
            <person name="Hahn D."/>
        </authorList>
    </citation>
    <scope>NUCLEOTIDE SEQUENCE [LARGE SCALE GENOMIC DNA]</scope>
    <source>
        <strain evidence="1 2">Ag45/Mut15</strain>
    </source>
</reference>
<keyword evidence="2" id="KW-1185">Reference proteome</keyword>
<evidence type="ECO:0000313" key="1">
    <source>
        <dbReference type="EMBL" id="MCK9876387.1"/>
    </source>
</evidence>
<name>A0ABT0JYU2_9ACTN</name>
<evidence type="ECO:0000313" key="2">
    <source>
        <dbReference type="Proteomes" id="UP001201873"/>
    </source>
</evidence>
<protein>
    <submittedName>
        <fullName evidence="1">Tetratricopeptide repeat protein</fullName>
    </submittedName>
</protein>
<dbReference type="SUPFAM" id="SSF50494">
    <property type="entry name" value="Trypsin-like serine proteases"/>
    <property type="match status" value="1"/>
</dbReference>
<dbReference type="Gene3D" id="1.25.40.10">
    <property type="entry name" value="Tetratricopeptide repeat domain"/>
    <property type="match status" value="1"/>
</dbReference>
<feature type="non-terminal residue" evidence="1">
    <location>
        <position position="838"/>
    </location>
</feature>
<accession>A0ABT0JYU2</accession>
<dbReference type="SUPFAM" id="SSF52540">
    <property type="entry name" value="P-loop containing nucleoside triphosphate hydrolases"/>
    <property type="match status" value="1"/>
</dbReference>
<dbReference type="EMBL" id="JALKFT010000009">
    <property type="protein sequence ID" value="MCK9876387.1"/>
    <property type="molecule type" value="Genomic_DNA"/>
</dbReference>
<proteinExistence type="predicted"/>
<sequence length="838" mass="88646">MAGPVPPGQVVEIRAVRADGRTRVGSGLLITGRLVLTAAHVVFPEGPVASSRVGLTVGVGETGRAGTSGRVVWPERWDGPGGTAPDAALIRIDDPGWIPPRVDRLRWGALTGRAGGIAGEAAGFPRVLRGAGGARETNHLTGQVNPLGGLVTGRYDINVKDHPPLAPTADDEPLPWSGMSGAVLYACADPTGPAPVWLATAVIVVDTPGFGEGRLSAVPVRRLLDDPGLRDLIRAEGGPVDWESVELAGLISPPTVTVPRTPAQFLRADAEIVDLHGREALLSEFTDWCAGAADSAVRLLVGPGGQGKTRFARALSARLREAGWLAGLVRPEGVGLVGRLAGQTRPVLLVVDYAETHTDLTSTLLGILEERSSRIRVRLLLVARGGGDWWDDLTGRHPLAADGQTLPLAAVESSGPNRTRLFTDAAGTFAHRLTDLDPTVDWTARAEHVHRGIPDLSDSGFGLVLAVHMAALTALLDQPDTHPGGSPVEVADRLLRHEKTYWTDTARTGGITRSADSLEQAIATATLCGAQDVGEATATLARLPGFAGDDGEAHDLRGRVVRWLAGLYPPPPEQAGQVWGGISPDRLAEHFLARHLTDPTDTPGVAFRVLTGASRAQIYQALTVLNRAAPAHPRLTGLLPALLAADPAARAPVALQVTVEAADHTPTADALTALAPRLDLPTLTTMTDGLPQYSHRLLDLAAVVQQAHTARLRDHTPGLPPARRWVLPRRRTIPPDTYLPDLATSLNNLSVRLGAVGRPEQALATIEEAVTIRRRLAADRPDTYLPDLATSLNNQSVQLGAVGRPEQALATIEEAVTIRRRLAADRPDTYLPDLATSL</sequence>
<dbReference type="InterPro" id="IPR009003">
    <property type="entry name" value="Peptidase_S1_PA"/>
</dbReference>
<gene>
    <name evidence="1" type="ORF">MXD59_11490</name>
</gene>
<comment type="caution">
    <text evidence="1">The sequence shown here is derived from an EMBL/GenBank/DDBJ whole genome shotgun (WGS) entry which is preliminary data.</text>
</comment>